<proteinExistence type="predicted"/>
<protein>
    <recommendedName>
        <fullName evidence="3">DUF1365 domain-containing protein</fullName>
    </recommendedName>
</protein>
<dbReference type="PANTHER" id="PTHR33973:SF4">
    <property type="entry name" value="OS07G0153300 PROTEIN"/>
    <property type="match status" value="1"/>
</dbReference>
<dbReference type="Pfam" id="PF07103">
    <property type="entry name" value="DUF1365"/>
    <property type="match status" value="1"/>
</dbReference>
<dbReference type="AlphaFoldDB" id="A0A0P6VUC7"/>
<keyword evidence="2" id="KW-1185">Reference proteome</keyword>
<dbReference type="Proteomes" id="UP000048984">
    <property type="component" value="Unassembled WGS sequence"/>
</dbReference>
<dbReference type="STRING" id="665126.ABB55_25320"/>
<dbReference type="InterPro" id="IPR010775">
    <property type="entry name" value="DUF1365"/>
</dbReference>
<dbReference type="EMBL" id="LJYW01000001">
    <property type="protein sequence ID" value="KPL55139.1"/>
    <property type="molecule type" value="Genomic_DNA"/>
</dbReference>
<accession>A0A0P6VUC7</accession>
<reference evidence="1 2" key="2">
    <citation type="submission" date="2015-10" db="EMBL/GenBank/DDBJ databases">
        <title>Draft Genome Sequence of Prosthecomicrobium hirschii ATCC 27832.</title>
        <authorList>
            <person name="Daniel J."/>
            <person name="Givan S.A."/>
            <person name="Brun Y.V."/>
            <person name="Brown P.J."/>
        </authorList>
    </citation>
    <scope>NUCLEOTIDE SEQUENCE [LARGE SCALE GENOMIC DNA]</scope>
    <source>
        <strain evidence="1 2">16</strain>
    </source>
</reference>
<gene>
    <name evidence="1" type="ORF">ABB55_25320</name>
</gene>
<evidence type="ECO:0008006" key="3">
    <source>
        <dbReference type="Google" id="ProtNLM"/>
    </source>
</evidence>
<name>A0A0P6VUC7_9HYPH</name>
<evidence type="ECO:0000313" key="2">
    <source>
        <dbReference type="Proteomes" id="UP000048984"/>
    </source>
</evidence>
<sequence length="296" mass="32418">MSLGTATTVAGNGPPPDAALSLCDGAVMHARFRPKPHRFHYRIVSLLIDIDRLDEAGRASPLFSVDRFNLYAFRRADHGPADGSDLRAWVERELARAGLAEPPARILLHCGPRVLGFGFDPISVWFCYDAGGTLTALVYQVRNTFGDRHSYVAPVAPGEAGPDGIRQERAKLFHVSPFMDLAMRYRFRILPPGRGLRIRILEVDRDGPMLAASHVARLQPLTSAGIARSFLRVPWVSLKVVGAIHYEALRLWLKGMPFFGRPEPPHPVSHRDGVALRKTQGNEETGAAPIAGPAGS</sequence>
<organism evidence="1 2">
    <name type="scientific">Prosthecodimorpha hirschii</name>
    <dbReference type="NCBI Taxonomy" id="665126"/>
    <lineage>
        <taxon>Bacteria</taxon>
        <taxon>Pseudomonadati</taxon>
        <taxon>Pseudomonadota</taxon>
        <taxon>Alphaproteobacteria</taxon>
        <taxon>Hyphomicrobiales</taxon>
        <taxon>Ancalomicrobiaceae</taxon>
        <taxon>Prosthecodimorpha</taxon>
    </lineage>
</organism>
<reference evidence="1 2" key="1">
    <citation type="submission" date="2015-09" db="EMBL/GenBank/DDBJ databases">
        <authorList>
            <person name="Jackson K.R."/>
            <person name="Lunt B.L."/>
            <person name="Fisher J.N.B."/>
            <person name="Gardner A.V."/>
            <person name="Bailey M.E."/>
            <person name="Deus L.M."/>
            <person name="Earl A.S."/>
            <person name="Gibby P.D."/>
            <person name="Hartmann K.A."/>
            <person name="Liu J.E."/>
            <person name="Manci A.M."/>
            <person name="Nielsen D.A."/>
            <person name="Solomon M.B."/>
            <person name="Breakwell D.P."/>
            <person name="Burnett S.H."/>
            <person name="Grose J.H."/>
        </authorList>
    </citation>
    <scope>NUCLEOTIDE SEQUENCE [LARGE SCALE GENOMIC DNA]</scope>
    <source>
        <strain evidence="1 2">16</strain>
    </source>
</reference>
<evidence type="ECO:0000313" key="1">
    <source>
        <dbReference type="EMBL" id="KPL55139.1"/>
    </source>
</evidence>
<comment type="caution">
    <text evidence="1">The sequence shown here is derived from an EMBL/GenBank/DDBJ whole genome shotgun (WGS) entry which is preliminary data.</text>
</comment>
<dbReference type="RefSeq" id="WP_054361306.1">
    <property type="nucleotide sequence ID" value="NZ_LJYW01000001.1"/>
</dbReference>
<dbReference type="PANTHER" id="PTHR33973">
    <property type="entry name" value="OS07G0153300 PROTEIN"/>
    <property type="match status" value="1"/>
</dbReference>